<dbReference type="EMBL" id="JACKTY010000039">
    <property type="protein sequence ID" value="MCV7229089.1"/>
    <property type="molecule type" value="Genomic_DNA"/>
</dbReference>
<feature type="domain" description="Polymerase nucleotidyl transferase" evidence="1">
    <location>
        <begin position="11"/>
        <end position="77"/>
    </location>
</feature>
<accession>A0ABT3CHX0</accession>
<dbReference type="Proteomes" id="UP001526201">
    <property type="component" value="Unassembled WGS sequence"/>
</dbReference>
<dbReference type="CDD" id="cd05403">
    <property type="entry name" value="NT_KNTase_like"/>
    <property type="match status" value="1"/>
</dbReference>
<protein>
    <submittedName>
        <fullName evidence="2">Nucleotidyltransferase domain-containing protein</fullName>
    </submittedName>
</protein>
<gene>
    <name evidence="2" type="ORF">H7J73_24030</name>
</gene>
<name>A0ABT3CHX0_9MYCO</name>
<organism evidence="2 3">
    <name type="scientific">Mycolicibacterium komossense</name>
    <dbReference type="NCBI Taxonomy" id="1779"/>
    <lineage>
        <taxon>Bacteria</taxon>
        <taxon>Bacillati</taxon>
        <taxon>Actinomycetota</taxon>
        <taxon>Actinomycetes</taxon>
        <taxon>Mycobacteriales</taxon>
        <taxon>Mycobacteriaceae</taxon>
        <taxon>Mycolicibacterium</taxon>
    </lineage>
</organism>
<evidence type="ECO:0000313" key="3">
    <source>
        <dbReference type="Proteomes" id="UP001526201"/>
    </source>
</evidence>
<dbReference type="InterPro" id="IPR002934">
    <property type="entry name" value="Polymerase_NTP_transf_dom"/>
</dbReference>
<dbReference type="InterPro" id="IPR043519">
    <property type="entry name" value="NT_sf"/>
</dbReference>
<dbReference type="Gene3D" id="3.30.460.10">
    <property type="entry name" value="Beta Polymerase, domain 2"/>
    <property type="match status" value="1"/>
</dbReference>
<evidence type="ECO:0000259" key="1">
    <source>
        <dbReference type="Pfam" id="PF01909"/>
    </source>
</evidence>
<keyword evidence="3" id="KW-1185">Reference proteome</keyword>
<dbReference type="RefSeq" id="WP_353962008.1">
    <property type="nucleotide sequence ID" value="NZ_JACKTY010000039.1"/>
</dbReference>
<comment type="caution">
    <text evidence="2">The sequence shown here is derived from an EMBL/GenBank/DDBJ whole genome shotgun (WGS) entry which is preliminary data.</text>
</comment>
<reference evidence="2 3" key="1">
    <citation type="journal article" date="2022" name="BMC Genomics">
        <title>Comparative genome analysis of mycobacteria focusing on tRNA and non-coding RNA.</title>
        <authorList>
            <person name="Behra P.R.K."/>
            <person name="Pettersson B.M.F."/>
            <person name="Ramesh M."/>
            <person name="Das S."/>
            <person name="Dasgupta S."/>
            <person name="Kirsebom L.A."/>
        </authorList>
    </citation>
    <scope>NUCLEOTIDE SEQUENCE [LARGE SCALE GENOMIC DNA]</scope>
    <source>
        <strain evidence="2 3">DSM 44078</strain>
    </source>
</reference>
<dbReference type="SUPFAM" id="SSF81301">
    <property type="entry name" value="Nucleotidyltransferase"/>
    <property type="match status" value="1"/>
</dbReference>
<evidence type="ECO:0000313" key="2">
    <source>
        <dbReference type="EMBL" id="MCV7229089.1"/>
    </source>
</evidence>
<proteinExistence type="predicted"/>
<sequence length="95" mass="11316">MELTSRWPILNRLCKLASELNRVEIWAFGSMLRSDEPNDLDVLVVYENREDVVYLRERELWEVRLPPVDIIAMTKCEQRHYHFISITGAVRLYPP</sequence>
<dbReference type="Pfam" id="PF01909">
    <property type="entry name" value="NTP_transf_2"/>
    <property type="match status" value="1"/>
</dbReference>